<proteinExistence type="predicted"/>
<dbReference type="EMBL" id="CAIJCS010000019">
    <property type="protein sequence ID" value="CAC9931522.1"/>
    <property type="molecule type" value="Genomic_DNA"/>
</dbReference>
<protein>
    <submittedName>
        <fullName evidence="3">Hemerythrin HHE cation binding domain protein</fullName>
    </submittedName>
</protein>
<dbReference type="Pfam" id="PF01814">
    <property type="entry name" value="Hemerythrin"/>
    <property type="match status" value="1"/>
</dbReference>
<sequence length="188" mass="21996">MYGIKVLEEEHDNILRFTTFIHGAIGEVLEGNRDIIKEVPAMIDFVRNYADAHHHGKEELILFNYMLEDLGPVAEKVVRQGMLVEHDQARHIISSLEENYVAYEQDPSTAKLVDVVGLLYNYAFLLEAHASRENTVVYPFAEKNLSAERLEAVNKETEDFEEEHRERREYYLRELERLEKTLKHGKNH</sequence>
<dbReference type="PANTHER" id="PTHR39966">
    <property type="entry name" value="BLL2471 PROTEIN-RELATED"/>
    <property type="match status" value="1"/>
</dbReference>
<organism evidence="3 4">
    <name type="scientific">Aedoeadaptatus nemausensis</name>
    <dbReference type="NCBI Taxonomy" id="2582829"/>
    <lineage>
        <taxon>Bacteria</taxon>
        <taxon>Bacillati</taxon>
        <taxon>Bacillota</taxon>
        <taxon>Tissierellia</taxon>
        <taxon>Tissierellales</taxon>
        <taxon>Peptoniphilaceae</taxon>
        <taxon>Aedoeadaptatus</taxon>
    </lineage>
</organism>
<evidence type="ECO:0000259" key="2">
    <source>
        <dbReference type="Pfam" id="PF01814"/>
    </source>
</evidence>
<accession>A0A6V6Y3U8</accession>
<dbReference type="GO" id="GO:0005886">
    <property type="term" value="C:plasma membrane"/>
    <property type="evidence" value="ECO:0007669"/>
    <property type="project" value="TreeGrafter"/>
</dbReference>
<evidence type="ECO:0000313" key="4">
    <source>
        <dbReference type="Proteomes" id="UP000586454"/>
    </source>
</evidence>
<feature type="domain" description="Hemerythrin-like" evidence="2">
    <location>
        <begin position="3"/>
        <end position="141"/>
    </location>
</feature>
<name>A0A6V6Y3U8_9FIRM</name>
<evidence type="ECO:0000313" key="3">
    <source>
        <dbReference type="EMBL" id="CAC9931522.1"/>
    </source>
</evidence>
<evidence type="ECO:0000256" key="1">
    <source>
        <dbReference type="SAM" id="Coils"/>
    </source>
</evidence>
<reference evidence="3 4" key="1">
    <citation type="submission" date="2020-06" db="EMBL/GenBank/DDBJ databases">
        <authorList>
            <person name="Criscuolo A."/>
        </authorList>
    </citation>
    <scope>NUCLEOTIDE SEQUENCE [LARGE SCALE GENOMIC DNA]</scope>
    <source>
        <strain evidence="3">1804121828</strain>
    </source>
</reference>
<dbReference type="AlphaFoldDB" id="A0A6V6Y3U8"/>
<gene>
    <name evidence="3" type="ORF">PEPNEM18_00999</name>
</gene>
<comment type="caution">
    <text evidence="3">The sequence shown here is derived from an EMBL/GenBank/DDBJ whole genome shotgun (WGS) entry which is preliminary data.</text>
</comment>
<dbReference type="InterPro" id="IPR012312">
    <property type="entry name" value="Hemerythrin-like"/>
</dbReference>
<dbReference type="Proteomes" id="UP000586454">
    <property type="component" value="Unassembled WGS sequence"/>
</dbReference>
<keyword evidence="4" id="KW-1185">Reference proteome</keyword>
<feature type="coiled-coil region" evidence="1">
    <location>
        <begin position="143"/>
        <end position="181"/>
    </location>
</feature>
<dbReference type="Gene3D" id="1.20.120.520">
    <property type="entry name" value="nmb1532 protein domain like"/>
    <property type="match status" value="1"/>
</dbReference>
<dbReference type="PANTHER" id="PTHR39966:SF1">
    <property type="entry name" value="HEMERYTHRIN-LIKE DOMAIN-CONTAINING PROTEIN"/>
    <property type="match status" value="1"/>
</dbReference>
<keyword evidence="1" id="KW-0175">Coiled coil</keyword>
<dbReference type="RefSeq" id="WP_180499878.1">
    <property type="nucleotide sequence ID" value="NZ_CAIJCS010000019.1"/>
</dbReference>